<evidence type="ECO:0000256" key="2">
    <source>
        <dbReference type="ARBA" id="ARBA00022777"/>
    </source>
</evidence>
<dbReference type="GO" id="GO:0005524">
    <property type="term" value="F:ATP binding"/>
    <property type="evidence" value="ECO:0007669"/>
    <property type="project" value="UniProtKB-KW"/>
</dbReference>
<evidence type="ECO:0000313" key="8">
    <source>
        <dbReference type="Proteomes" id="UP000004793"/>
    </source>
</evidence>
<feature type="binding site" evidence="6">
    <location>
        <begin position="60"/>
        <end position="61"/>
    </location>
    <ligand>
        <name>NAD(+)</name>
        <dbReference type="ChEBI" id="CHEBI:57540"/>
    </ligand>
</feature>
<dbReference type="HAMAP" id="MF_00361">
    <property type="entry name" value="NAD_kinase"/>
    <property type="match status" value="1"/>
</dbReference>
<comment type="similarity">
    <text evidence="6">Belongs to the NAD kinase family.</text>
</comment>
<dbReference type="RefSeq" id="WP_014453319.1">
    <property type="nucleotide sequence ID" value="NC_017096.1"/>
</dbReference>
<dbReference type="GO" id="GO:0003951">
    <property type="term" value="F:NAD+ kinase activity"/>
    <property type="evidence" value="ECO:0007669"/>
    <property type="project" value="UniProtKB-UniRule"/>
</dbReference>
<keyword evidence="6" id="KW-0963">Cytoplasm</keyword>
<dbReference type="PANTHER" id="PTHR20275:SF0">
    <property type="entry name" value="NAD KINASE"/>
    <property type="match status" value="1"/>
</dbReference>
<dbReference type="InterPro" id="IPR016064">
    <property type="entry name" value="NAD/diacylglycerol_kinase_sf"/>
</dbReference>
<feature type="active site" description="Proton acceptor" evidence="6">
    <location>
        <position position="60"/>
    </location>
</feature>
<comment type="catalytic activity">
    <reaction evidence="5 6">
        <text>NAD(+) + ATP = ADP + NADP(+) + H(+)</text>
        <dbReference type="Rhea" id="RHEA:18629"/>
        <dbReference type="ChEBI" id="CHEBI:15378"/>
        <dbReference type="ChEBI" id="CHEBI:30616"/>
        <dbReference type="ChEBI" id="CHEBI:57540"/>
        <dbReference type="ChEBI" id="CHEBI:58349"/>
        <dbReference type="ChEBI" id="CHEBI:456216"/>
        <dbReference type="EC" id="2.7.1.23"/>
    </reaction>
</comment>
<dbReference type="GO" id="GO:0019674">
    <property type="term" value="P:NAD+ metabolic process"/>
    <property type="evidence" value="ECO:0007669"/>
    <property type="project" value="InterPro"/>
</dbReference>
<organism evidence="7 8">
    <name type="scientific">Caldisericum exile (strain DSM 21853 / NBRC 104410 / AZM16c01)</name>
    <dbReference type="NCBI Taxonomy" id="511051"/>
    <lineage>
        <taxon>Bacteria</taxon>
        <taxon>Pseudomonadati</taxon>
        <taxon>Caldisericota/Cryosericota group</taxon>
        <taxon>Caldisericota</taxon>
        <taxon>Caldisericia</taxon>
        <taxon>Caldisericales</taxon>
        <taxon>Caldisericaceae</taxon>
        <taxon>Caldisericum</taxon>
    </lineage>
</organism>
<dbReference type="GO" id="GO:0051287">
    <property type="term" value="F:NAD binding"/>
    <property type="evidence" value="ECO:0007669"/>
    <property type="project" value="UniProtKB-ARBA"/>
</dbReference>
<feature type="binding site" evidence="6">
    <location>
        <position position="162"/>
    </location>
    <ligand>
        <name>NAD(+)</name>
        <dbReference type="ChEBI" id="CHEBI:57540"/>
    </ligand>
</feature>
<protein>
    <recommendedName>
        <fullName evidence="6">NAD kinase</fullName>
        <ecNumber evidence="6">2.7.1.23</ecNumber>
    </recommendedName>
    <alternativeName>
        <fullName evidence="6">ATP-dependent NAD kinase</fullName>
    </alternativeName>
</protein>
<dbReference type="GO" id="GO:0046872">
    <property type="term" value="F:metal ion binding"/>
    <property type="evidence" value="ECO:0007669"/>
    <property type="project" value="UniProtKB-UniRule"/>
</dbReference>
<feature type="binding site" evidence="6">
    <location>
        <begin position="132"/>
        <end position="133"/>
    </location>
    <ligand>
        <name>NAD(+)</name>
        <dbReference type="ChEBI" id="CHEBI:57540"/>
    </ligand>
</feature>
<evidence type="ECO:0000256" key="1">
    <source>
        <dbReference type="ARBA" id="ARBA00022679"/>
    </source>
</evidence>
<evidence type="ECO:0000256" key="5">
    <source>
        <dbReference type="ARBA" id="ARBA00047925"/>
    </source>
</evidence>
<name>A0A7U6JEN6_CALEA</name>
<dbReference type="SUPFAM" id="SSF111331">
    <property type="entry name" value="NAD kinase/diacylglycerol kinase-like"/>
    <property type="match status" value="1"/>
</dbReference>
<dbReference type="GO" id="GO:0006741">
    <property type="term" value="P:NADP+ biosynthetic process"/>
    <property type="evidence" value="ECO:0007669"/>
    <property type="project" value="UniProtKB-UniRule"/>
</dbReference>
<feature type="binding site" evidence="6">
    <location>
        <begin position="173"/>
        <end position="178"/>
    </location>
    <ligand>
        <name>NAD(+)</name>
        <dbReference type="ChEBI" id="CHEBI:57540"/>
    </ligand>
</feature>
<keyword evidence="6" id="KW-0067">ATP-binding</keyword>
<comment type="function">
    <text evidence="6">Involved in the regulation of the intracellular balance of NAD and NADP, and is a key enzyme in the biosynthesis of NADP. Catalyzes specifically the phosphorylation on 2'-hydroxyl of the adenosine moiety of NAD to yield NADP.</text>
</comment>
<gene>
    <name evidence="7" type="primary">ppnK</name>
    <name evidence="6" type="synonym">nadK</name>
    <name evidence="7" type="ordered locus">CSE_07900</name>
</gene>
<evidence type="ECO:0000313" key="7">
    <source>
        <dbReference type="EMBL" id="BAL80916.1"/>
    </source>
</evidence>
<keyword evidence="2 6" id="KW-0418">Kinase</keyword>
<dbReference type="Proteomes" id="UP000004793">
    <property type="component" value="Chromosome"/>
</dbReference>
<keyword evidence="3 6" id="KW-0521">NADP</keyword>
<comment type="caution">
    <text evidence="6">Lacks conserved residue(s) required for the propagation of feature annotation.</text>
</comment>
<dbReference type="InterPro" id="IPR017437">
    <property type="entry name" value="ATP-NAD_kinase_PpnK-typ_C"/>
</dbReference>
<evidence type="ECO:0000256" key="4">
    <source>
        <dbReference type="ARBA" id="ARBA00023027"/>
    </source>
</evidence>
<dbReference type="OrthoDB" id="9774737at2"/>
<keyword evidence="8" id="KW-1185">Reference proteome</keyword>
<dbReference type="Pfam" id="PF20143">
    <property type="entry name" value="NAD_kinase_C"/>
    <property type="match status" value="1"/>
</dbReference>
<dbReference type="EMBL" id="AP012051">
    <property type="protein sequence ID" value="BAL80916.1"/>
    <property type="molecule type" value="Genomic_DNA"/>
</dbReference>
<comment type="subcellular location">
    <subcellularLocation>
        <location evidence="6">Cytoplasm</location>
    </subcellularLocation>
</comment>
<sequence length="273" mass="30562">MGKDNVKKIGIFYKDDPYLIEIARELESFLKRKNIDVFKNSDFGNLKEDESLVILSLGGDGTFLGASRIAIQLNASVLGINLGNFGFLTDVEGMDVFIAIEKLLRGEYFIEERMTLSCEINGNEENTFCSVNDFVVLKGAEDKILQYEVAVNGIKAGRFRSDGIVVSTSTGSTAYALSVGGPIIVPQAQVFELNHIAPHKLSARPLILAESDILEIEIESDGYYTFLRDGLKVGNIKRFDRLEFKKNRRNLKIVHLKGKNFFDVLNKKFGWGY</sequence>
<dbReference type="PANTHER" id="PTHR20275">
    <property type="entry name" value="NAD KINASE"/>
    <property type="match status" value="1"/>
</dbReference>
<evidence type="ECO:0000256" key="6">
    <source>
        <dbReference type="HAMAP-Rule" id="MF_00361"/>
    </source>
</evidence>
<dbReference type="GO" id="GO:0005737">
    <property type="term" value="C:cytoplasm"/>
    <property type="evidence" value="ECO:0007669"/>
    <property type="project" value="UniProtKB-SubCell"/>
</dbReference>
<proteinExistence type="inferred from homology"/>
<keyword evidence="6" id="KW-0547">Nucleotide-binding</keyword>
<dbReference type="KEGG" id="cex:CSE_07900"/>
<dbReference type="Pfam" id="PF01513">
    <property type="entry name" value="NAD_kinase"/>
    <property type="match status" value="1"/>
</dbReference>
<dbReference type="Gene3D" id="2.60.200.30">
    <property type="entry name" value="Probable inorganic polyphosphate/atp-NAD kinase, domain 2"/>
    <property type="match status" value="1"/>
</dbReference>
<keyword evidence="4 6" id="KW-0520">NAD</keyword>
<feature type="binding site" evidence="6">
    <location>
        <position position="197"/>
    </location>
    <ligand>
        <name>NAD(+)</name>
        <dbReference type="ChEBI" id="CHEBI:57540"/>
    </ligand>
</feature>
<reference evidence="7 8" key="1">
    <citation type="submission" date="2011-01" db="EMBL/GenBank/DDBJ databases">
        <title>Whole genome sequence of Caldisericum exile AZM16c01.</title>
        <authorList>
            <person name="Narita-Yamada S."/>
            <person name="Kawakoshi A."/>
            <person name="Nakamura S."/>
            <person name="Sasagawa M."/>
            <person name="Fukada J."/>
            <person name="Sekine M."/>
            <person name="Kato Y."/>
            <person name="Fukai R."/>
            <person name="Sasaki K."/>
            <person name="Hanamaki A."/>
            <person name="Narita H."/>
            <person name="Konno Y."/>
            <person name="Mori K."/>
            <person name="Yamazaki S."/>
            <person name="Suzuki K."/>
            <person name="Fujita N."/>
        </authorList>
    </citation>
    <scope>NUCLEOTIDE SEQUENCE [LARGE SCALE GENOMIC DNA]</scope>
    <source>
        <strain evidence="8">DSM 21853 / NBRC 104410 / AZM16c01</strain>
    </source>
</reference>
<dbReference type="InterPro" id="IPR002504">
    <property type="entry name" value="NADK"/>
</dbReference>
<evidence type="ECO:0000256" key="3">
    <source>
        <dbReference type="ARBA" id="ARBA00022857"/>
    </source>
</evidence>
<dbReference type="Gene3D" id="3.40.50.10330">
    <property type="entry name" value="Probable inorganic polyphosphate/atp-NAD kinase, domain 1"/>
    <property type="match status" value="1"/>
</dbReference>
<dbReference type="EC" id="2.7.1.23" evidence="6"/>
<dbReference type="AlphaFoldDB" id="A0A7U6JEN6"/>
<accession>A0A7U6JEN6</accession>
<dbReference type="InterPro" id="IPR017438">
    <property type="entry name" value="ATP-NAD_kinase_N"/>
</dbReference>
<keyword evidence="1 6" id="KW-0808">Transferase</keyword>
<feature type="binding site" evidence="6">
    <location>
        <position position="143"/>
    </location>
    <ligand>
        <name>NAD(+)</name>
        <dbReference type="ChEBI" id="CHEBI:57540"/>
    </ligand>
</feature>
<feature type="binding site" evidence="6">
    <location>
        <position position="160"/>
    </location>
    <ligand>
        <name>NAD(+)</name>
        <dbReference type="ChEBI" id="CHEBI:57540"/>
    </ligand>
</feature>
<comment type="cofactor">
    <cofactor evidence="6">
        <name>a divalent metal cation</name>
        <dbReference type="ChEBI" id="CHEBI:60240"/>
    </cofactor>
</comment>